<organism evidence="2 3">
    <name type="scientific">Anopheles merus</name>
    <name type="common">Mosquito</name>
    <dbReference type="NCBI Taxonomy" id="30066"/>
    <lineage>
        <taxon>Eukaryota</taxon>
        <taxon>Metazoa</taxon>
        <taxon>Ecdysozoa</taxon>
        <taxon>Arthropoda</taxon>
        <taxon>Hexapoda</taxon>
        <taxon>Insecta</taxon>
        <taxon>Pterygota</taxon>
        <taxon>Neoptera</taxon>
        <taxon>Endopterygota</taxon>
        <taxon>Diptera</taxon>
        <taxon>Nematocera</taxon>
        <taxon>Culicoidea</taxon>
        <taxon>Culicidae</taxon>
        <taxon>Anophelinae</taxon>
        <taxon>Anopheles</taxon>
    </lineage>
</organism>
<evidence type="ECO:0000256" key="1">
    <source>
        <dbReference type="SAM" id="Phobius"/>
    </source>
</evidence>
<keyword evidence="1" id="KW-0812">Transmembrane</keyword>
<proteinExistence type="predicted"/>
<accession>A0A182VDG3</accession>
<dbReference type="VEuPathDB" id="VectorBase:AMEM013103"/>
<feature type="transmembrane region" description="Helical" evidence="1">
    <location>
        <begin position="46"/>
        <end position="69"/>
    </location>
</feature>
<dbReference type="AlphaFoldDB" id="A0A182VDG3"/>
<keyword evidence="1" id="KW-0472">Membrane</keyword>
<evidence type="ECO:0000313" key="2">
    <source>
        <dbReference type="EnsemblMetazoa" id="AMEM013103-PA"/>
    </source>
</evidence>
<evidence type="ECO:0000313" key="3">
    <source>
        <dbReference type="Proteomes" id="UP000075903"/>
    </source>
</evidence>
<reference evidence="2" key="1">
    <citation type="submission" date="2020-05" db="UniProtKB">
        <authorList>
            <consortium name="EnsemblMetazoa"/>
        </authorList>
    </citation>
    <scope>IDENTIFICATION</scope>
    <source>
        <strain evidence="2">MAF</strain>
    </source>
</reference>
<sequence>MRTASSGTTSGTSCITTVTTSPYLLIINIARSDHVLQQDRRKLSSVTAALIGLGVACVVVTVMGPLALFTTMPEEGSVSDVLGPGPEAAKNGSVCSLWLEQFQSGRPPGHLVGPVLRVQIVVKSHCL</sequence>
<protein>
    <submittedName>
        <fullName evidence="2">Uncharacterized protein</fullName>
    </submittedName>
</protein>
<keyword evidence="1" id="KW-1133">Transmembrane helix</keyword>
<dbReference type="Proteomes" id="UP000075903">
    <property type="component" value="Unassembled WGS sequence"/>
</dbReference>
<dbReference type="EnsemblMetazoa" id="AMEM013103-RA">
    <property type="protein sequence ID" value="AMEM013103-PA"/>
    <property type="gene ID" value="AMEM013103"/>
</dbReference>
<name>A0A182VDG3_ANOME</name>
<keyword evidence="3" id="KW-1185">Reference proteome</keyword>